<dbReference type="SMART" id="SM00159">
    <property type="entry name" value="PTX"/>
    <property type="match status" value="1"/>
</dbReference>
<feature type="region of interest" description="Disordered" evidence="7">
    <location>
        <begin position="438"/>
        <end position="592"/>
    </location>
</feature>
<reference evidence="10" key="2">
    <citation type="journal article" date="2023" name="BMC Genomics">
        <title>Pest status, molecular evolution, and epigenetic factors derived from the genome assembly of Frankliniella fusca, a thysanopteran phytovirus vector.</title>
        <authorList>
            <person name="Catto M.A."/>
            <person name="Labadie P.E."/>
            <person name="Jacobson A.L."/>
            <person name="Kennedy G.G."/>
            <person name="Srinivasan R."/>
            <person name="Hunt B.G."/>
        </authorList>
    </citation>
    <scope>NUCLEOTIDE SEQUENCE</scope>
    <source>
        <strain evidence="10">PL_HMW_Pooled</strain>
    </source>
</reference>
<feature type="domain" description="Pentraxin (PTX)" evidence="9">
    <location>
        <begin position="118"/>
        <end position="330"/>
    </location>
</feature>
<dbReference type="AlphaFoldDB" id="A0AAE1L6C9"/>
<feature type="compositionally biased region" description="Basic and acidic residues" evidence="7">
    <location>
        <begin position="70"/>
        <end position="80"/>
    </location>
</feature>
<name>A0AAE1L6C9_9NEOP</name>
<feature type="region of interest" description="Disordered" evidence="7">
    <location>
        <begin position="664"/>
        <end position="684"/>
    </location>
</feature>
<dbReference type="Proteomes" id="UP001219518">
    <property type="component" value="Unassembled WGS sequence"/>
</dbReference>
<dbReference type="Gene3D" id="2.60.120.200">
    <property type="match status" value="1"/>
</dbReference>
<dbReference type="PANTHER" id="PTHR19277">
    <property type="entry name" value="PENTRAXIN"/>
    <property type="match status" value="1"/>
</dbReference>
<feature type="compositionally biased region" description="Basic and acidic residues" evidence="7">
    <location>
        <begin position="554"/>
        <end position="570"/>
    </location>
</feature>
<sequence length="735" mass="79353">MRSPVLPVLAALLAAAAAASDGWTPIIPEGGGRHSLGPGLAVEPGLPGPGSLASSLSSLSSSLGGSSYHSHVEHHVEHHGPPPSHHVSYRPPPPRHHGPPPPPPSALPDFALNDHADTCALYKAAMTQDLYFQYIQYKVHMPDLKEFTLCMWHKFYNHSSDHPLFSYAIRDQPRAILSWITATDRSTYFSMSVDGHKLYRLNYPLRLNRWYHSCQSWNGRTGEWQVWVNAERVGRGFHNLLVNHVVKGGGVAITGQEQRQFGGGFLEGEGAPKGSGGMLGEITQLQMYTVALTAGKAYRDHKHHHGNYNAPAEGAQPRGATTTTTPAPMPETSTVNPYAPFIMNGQLTPQLPIFELSAFRKNIPMPPMDDGQAAQATQMQMQPTGLASGAMLGLSQLLSPAVSYLHMTPAGGAPVRIPLLTHSRPALDLDPQQHYLFKRDDTVKESAKAAEADGEAERERKQGKRDTVAAEEAAEAGEKKEEEEDEAKITAKVKRSAESRPDAEEKAAEEAAARAAEVEPQRLADKVSKRESKRSKSSRKAAEPTDDGAVEKAAASEDVKPSAPSKRELNPEEDAEAEGEAGGAASDTKQKRQTISLHGGPVELGGDIDTSLLTQGLSGLLPHGELLGHGGGPAPSPVTYFEYHGNNHHQQLQLGPQMSVQMLQQLQQQQQGPPKPPLKKENEPAEGEVMAVMAMCSGCAPDPFAKVNVISWAGTPKKLYSGVLYLPAKPVCRKF</sequence>
<keyword evidence="4" id="KW-1015">Disulfide bond</keyword>
<organism evidence="10 11">
    <name type="scientific">Frankliniella fusca</name>
    <dbReference type="NCBI Taxonomy" id="407009"/>
    <lineage>
        <taxon>Eukaryota</taxon>
        <taxon>Metazoa</taxon>
        <taxon>Ecdysozoa</taxon>
        <taxon>Arthropoda</taxon>
        <taxon>Hexapoda</taxon>
        <taxon>Insecta</taxon>
        <taxon>Pterygota</taxon>
        <taxon>Neoptera</taxon>
        <taxon>Paraneoptera</taxon>
        <taxon>Thysanoptera</taxon>
        <taxon>Terebrantia</taxon>
        <taxon>Thripoidea</taxon>
        <taxon>Thripidae</taxon>
        <taxon>Frankliniella</taxon>
    </lineage>
</organism>
<comment type="caution">
    <text evidence="6">Lacks conserved residue(s) required for the propagation of feature annotation.</text>
</comment>
<comment type="caution">
    <text evidence="10">The sequence shown here is derived from an EMBL/GenBank/DDBJ whole genome shotgun (WGS) entry which is preliminary data.</text>
</comment>
<feature type="chain" id="PRO_5042111838" evidence="8">
    <location>
        <begin position="19"/>
        <end position="735"/>
    </location>
</feature>
<dbReference type="PRINTS" id="PR00895">
    <property type="entry name" value="PENTAXIN"/>
</dbReference>
<protein>
    <submittedName>
        <fullName evidence="10">Neuronal pentraxin-1</fullName>
    </submittedName>
</protein>
<comment type="cofactor">
    <cofactor evidence="1">
        <name>Ca(2+)</name>
        <dbReference type="ChEBI" id="CHEBI:29108"/>
    </cofactor>
</comment>
<feature type="region of interest" description="Disordered" evidence="7">
    <location>
        <begin position="302"/>
        <end position="329"/>
    </location>
</feature>
<proteinExistence type="predicted"/>
<evidence type="ECO:0000256" key="3">
    <source>
        <dbReference type="ARBA" id="ARBA00022837"/>
    </source>
</evidence>
<dbReference type="SUPFAM" id="SSF49899">
    <property type="entry name" value="Concanavalin A-like lectins/glucanases"/>
    <property type="match status" value="1"/>
</dbReference>
<feature type="compositionally biased region" description="Low complexity" evidence="7">
    <location>
        <begin position="49"/>
        <end position="69"/>
    </location>
</feature>
<dbReference type="InterPro" id="IPR051360">
    <property type="entry name" value="Neuronal_Pentraxin_Related"/>
</dbReference>
<keyword evidence="11" id="KW-1185">Reference proteome</keyword>
<dbReference type="Pfam" id="PF00354">
    <property type="entry name" value="Pentaxin"/>
    <property type="match status" value="1"/>
</dbReference>
<evidence type="ECO:0000259" key="9">
    <source>
        <dbReference type="PROSITE" id="PS51828"/>
    </source>
</evidence>
<evidence type="ECO:0000313" key="10">
    <source>
        <dbReference type="EMBL" id="KAK3908015.1"/>
    </source>
</evidence>
<keyword evidence="3" id="KW-0106">Calcium</keyword>
<keyword evidence="8" id="KW-0732">Signal</keyword>
<keyword evidence="2" id="KW-0479">Metal-binding</keyword>
<evidence type="ECO:0000256" key="2">
    <source>
        <dbReference type="ARBA" id="ARBA00022723"/>
    </source>
</evidence>
<dbReference type="EMBL" id="JAHWGI010000027">
    <property type="protein sequence ID" value="KAK3908015.1"/>
    <property type="molecule type" value="Genomic_DNA"/>
</dbReference>
<accession>A0AAE1L6C9</accession>
<feature type="compositionally biased region" description="Basic and acidic residues" evidence="7">
    <location>
        <begin position="495"/>
        <end position="530"/>
    </location>
</feature>
<dbReference type="GO" id="GO:0046872">
    <property type="term" value="F:metal ion binding"/>
    <property type="evidence" value="ECO:0007669"/>
    <property type="project" value="UniProtKB-KW"/>
</dbReference>
<keyword evidence="5" id="KW-0325">Glycoprotein</keyword>
<evidence type="ECO:0000256" key="8">
    <source>
        <dbReference type="SAM" id="SignalP"/>
    </source>
</evidence>
<dbReference type="PANTHER" id="PTHR19277:SF125">
    <property type="entry name" value="B6"/>
    <property type="match status" value="1"/>
</dbReference>
<reference evidence="10" key="1">
    <citation type="submission" date="2021-07" db="EMBL/GenBank/DDBJ databases">
        <authorList>
            <person name="Catto M.A."/>
            <person name="Jacobson A."/>
            <person name="Kennedy G."/>
            <person name="Labadie P."/>
            <person name="Hunt B.G."/>
            <person name="Srinivasan R."/>
        </authorList>
    </citation>
    <scope>NUCLEOTIDE SEQUENCE</scope>
    <source>
        <strain evidence="10">PL_HMW_Pooled</strain>
        <tissue evidence="10">Head</tissue>
    </source>
</reference>
<dbReference type="InterPro" id="IPR001759">
    <property type="entry name" value="PTX_dom"/>
</dbReference>
<feature type="signal peptide" evidence="8">
    <location>
        <begin position="1"/>
        <end position="18"/>
    </location>
</feature>
<feature type="compositionally biased region" description="Basic and acidic residues" evidence="7">
    <location>
        <begin position="438"/>
        <end position="468"/>
    </location>
</feature>
<evidence type="ECO:0000256" key="7">
    <source>
        <dbReference type="SAM" id="MobiDB-lite"/>
    </source>
</evidence>
<dbReference type="PROSITE" id="PS51828">
    <property type="entry name" value="PTX_2"/>
    <property type="match status" value="1"/>
</dbReference>
<evidence type="ECO:0000256" key="5">
    <source>
        <dbReference type="ARBA" id="ARBA00023180"/>
    </source>
</evidence>
<feature type="region of interest" description="Disordered" evidence="7">
    <location>
        <begin position="38"/>
        <end position="109"/>
    </location>
</feature>
<evidence type="ECO:0000256" key="1">
    <source>
        <dbReference type="ARBA" id="ARBA00001913"/>
    </source>
</evidence>
<evidence type="ECO:0000313" key="11">
    <source>
        <dbReference type="Proteomes" id="UP001219518"/>
    </source>
</evidence>
<dbReference type="InterPro" id="IPR013320">
    <property type="entry name" value="ConA-like_dom_sf"/>
</dbReference>
<gene>
    <name evidence="10" type="ORF">KUF71_003147</name>
</gene>
<evidence type="ECO:0000256" key="4">
    <source>
        <dbReference type="ARBA" id="ARBA00023157"/>
    </source>
</evidence>
<evidence type="ECO:0000256" key="6">
    <source>
        <dbReference type="PROSITE-ProRule" id="PRU01172"/>
    </source>
</evidence>